<evidence type="ECO:0000313" key="3">
    <source>
        <dbReference type="Proteomes" id="UP000499080"/>
    </source>
</evidence>
<organism evidence="2 3">
    <name type="scientific">Araneus ventricosus</name>
    <name type="common">Orbweaver spider</name>
    <name type="synonym">Epeira ventricosa</name>
    <dbReference type="NCBI Taxonomy" id="182803"/>
    <lineage>
        <taxon>Eukaryota</taxon>
        <taxon>Metazoa</taxon>
        <taxon>Ecdysozoa</taxon>
        <taxon>Arthropoda</taxon>
        <taxon>Chelicerata</taxon>
        <taxon>Arachnida</taxon>
        <taxon>Araneae</taxon>
        <taxon>Araneomorphae</taxon>
        <taxon>Entelegynae</taxon>
        <taxon>Araneoidea</taxon>
        <taxon>Araneidae</taxon>
        <taxon>Araneus</taxon>
    </lineage>
</organism>
<keyword evidence="3" id="KW-1185">Reference proteome</keyword>
<evidence type="ECO:0000256" key="1">
    <source>
        <dbReference type="SAM" id="MobiDB-lite"/>
    </source>
</evidence>
<accession>A0A4Y2N7W0</accession>
<gene>
    <name evidence="2" type="ORF">AVEN_111471_1</name>
</gene>
<dbReference type="AlphaFoldDB" id="A0A4Y2N7W0"/>
<reference evidence="2 3" key="1">
    <citation type="journal article" date="2019" name="Sci. Rep.">
        <title>Orb-weaving spider Araneus ventricosus genome elucidates the spidroin gene catalogue.</title>
        <authorList>
            <person name="Kono N."/>
            <person name="Nakamura H."/>
            <person name="Ohtoshi R."/>
            <person name="Moran D.A.P."/>
            <person name="Shinohara A."/>
            <person name="Yoshida Y."/>
            <person name="Fujiwara M."/>
            <person name="Mori M."/>
            <person name="Tomita M."/>
            <person name="Arakawa K."/>
        </authorList>
    </citation>
    <scope>NUCLEOTIDE SEQUENCE [LARGE SCALE GENOMIC DNA]</scope>
</reference>
<dbReference type="EMBL" id="BGPR01008707">
    <property type="protein sequence ID" value="GBN35518.1"/>
    <property type="molecule type" value="Genomic_DNA"/>
</dbReference>
<comment type="caution">
    <text evidence="2">The sequence shown here is derived from an EMBL/GenBank/DDBJ whole genome shotgun (WGS) entry which is preliminary data.</text>
</comment>
<dbReference type="Proteomes" id="UP000499080">
    <property type="component" value="Unassembled WGS sequence"/>
</dbReference>
<name>A0A4Y2N7W0_ARAVE</name>
<feature type="compositionally biased region" description="Basic and acidic residues" evidence="1">
    <location>
        <begin position="1"/>
        <end position="10"/>
    </location>
</feature>
<protein>
    <submittedName>
        <fullName evidence="2">Uncharacterized protein</fullName>
    </submittedName>
</protein>
<proteinExistence type="predicted"/>
<feature type="region of interest" description="Disordered" evidence="1">
    <location>
        <begin position="1"/>
        <end position="22"/>
    </location>
</feature>
<sequence>MDREAKEVHRNSASSAGKKWKNRRNFLDPKELVRLACQRLSEASGLKGRSRSNSQEDLCRFISWGITKFQDRENDAYGLNEL</sequence>
<evidence type="ECO:0000313" key="2">
    <source>
        <dbReference type="EMBL" id="GBN35518.1"/>
    </source>
</evidence>